<evidence type="ECO:0000313" key="2">
    <source>
        <dbReference type="Proteomes" id="UP000308600"/>
    </source>
</evidence>
<accession>A0ACD3B2Z2</accession>
<dbReference type="EMBL" id="ML208283">
    <property type="protein sequence ID" value="TFK72668.1"/>
    <property type="molecule type" value="Genomic_DNA"/>
</dbReference>
<organism evidence="1 2">
    <name type="scientific">Pluteus cervinus</name>
    <dbReference type="NCBI Taxonomy" id="181527"/>
    <lineage>
        <taxon>Eukaryota</taxon>
        <taxon>Fungi</taxon>
        <taxon>Dikarya</taxon>
        <taxon>Basidiomycota</taxon>
        <taxon>Agaricomycotina</taxon>
        <taxon>Agaricomycetes</taxon>
        <taxon>Agaricomycetidae</taxon>
        <taxon>Agaricales</taxon>
        <taxon>Pluteineae</taxon>
        <taxon>Pluteaceae</taxon>
        <taxon>Pluteus</taxon>
    </lineage>
</organism>
<reference evidence="1 2" key="1">
    <citation type="journal article" date="2019" name="Nat. Ecol. Evol.">
        <title>Megaphylogeny resolves global patterns of mushroom evolution.</title>
        <authorList>
            <person name="Varga T."/>
            <person name="Krizsan K."/>
            <person name="Foldi C."/>
            <person name="Dima B."/>
            <person name="Sanchez-Garcia M."/>
            <person name="Sanchez-Ramirez S."/>
            <person name="Szollosi G.J."/>
            <person name="Szarkandi J.G."/>
            <person name="Papp V."/>
            <person name="Albert L."/>
            <person name="Andreopoulos W."/>
            <person name="Angelini C."/>
            <person name="Antonin V."/>
            <person name="Barry K.W."/>
            <person name="Bougher N.L."/>
            <person name="Buchanan P."/>
            <person name="Buyck B."/>
            <person name="Bense V."/>
            <person name="Catcheside P."/>
            <person name="Chovatia M."/>
            <person name="Cooper J."/>
            <person name="Damon W."/>
            <person name="Desjardin D."/>
            <person name="Finy P."/>
            <person name="Geml J."/>
            <person name="Haridas S."/>
            <person name="Hughes K."/>
            <person name="Justo A."/>
            <person name="Karasinski D."/>
            <person name="Kautmanova I."/>
            <person name="Kiss B."/>
            <person name="Kocsube S."/>
            <person name="Kotiranta H."/>
            <person name="LaButti K.M."/>
            <person name="Lechner B.E."/>
            <person name="Liimatainen K."/>
            <person name="Lipzen A."/>
            <person name="Lukacs Z."/>
            <person name="Mihaltcheva S."/>
            <person name="Morgado L.N."/>
            <person name="Niskanen T."/>
            <person name="Noordeloos M.E."/>
            <person name="Ohm R.A."/>
            <person name="Ortiz-Santana B."/>
            <person name="Ovrebo C."/>
            <person name="Racz N."/>
            <person name="Riley R."/>
            <person name="Savchenko A."/>
            <person name="Shiryaev A."/>
            <person name="Soop K."/>
            <person name="Spirin V."/>
            <person name="Szebenyi C."/>
            <person name="Tomsovsky M."/>
            <person name="Tulloss R.E."/>
            <person name="Uehling J."/>
            <person name="Grigoriev I.V."/>
            <person name="Vagvolgyi C."/>
            <person name="Papp T."/>
            <person name="Martin F.M."/>
            <person name="Miettinen O."/>
            <person name="Hibbett D.S."/>
            <person name="Nagy L.G."/>
        </authorList>
    </citation>
    <scope>NUCLEOTIDE SEQUENCE [LARGE SCALE GENOMIC DNA]</scope>
    <source>
        <strain evidence="1 2">NL-1719</strain>
    </source>
</reference>
<sequence>MPKTWTTAPQAAWLETKLPGFVDARTRGRSTAYAKGVHHSFSELWPELDDLFETKAGQPPINLNALGPSELAVYKKKRGAQINSWLQRHSTQRGRLANRAVKQLLRNHAPRRRRAYQTSEVYNKMYPEKVNAVYQERKVEGLSRGKRLNLIKKISDELFANETDEVKELVEKEKEKRRSELEATLNPINGDGGEVDLDDLTIQQYIDQLPELLTSVLSEIGKYCPDWGFLLLASGPMPKANNDTHVFDIYTGPKTIEGYSFAEAHEDFDVGLRIPFGNFVEAGIVDKVKREEAKKALDDLHHTIEEGPGEDFEEVPPVVSETEDEEDDTPALVPVDSEDEENAGESPVTSRRRPSQTLPDSDESEDELSSLDEAPPKHPLEEWPIEGSDSDGEPEVDVVEKKNTKVSRSQREPSATHGSESHEVEPPQVRSKSSAEKRAEATRKRLDTRKKNKAKKDAEIKAAKEVEVEKKTKELEAAKGVEAAKKAKQLVVTKSTKEVDTQDAEKAHEQDAVVTFKSKNASSKTVTKGKARKTPKPAAAAMNDTQPNEGADVDVVKNDSNPPAVVDKDKSGDESPAQGDATLATKRRPPPAIIPPTRVAASKPTAQAPTSPDPEAAPTPKPKGKKSKGGKRQLEDENVAEEPAAAVTPAKRPRRQIVAPKPADAEVSYAKKARSRRA</sequence>
<proteinExistence type="predicted"/>
<dbReference type="Proteomes" id="UP000308600">
    <property type="component" value="Unassembled WGS sequence"/>
</dbReference>
<name>A0ACD3B2Z2_9AGAR</name>
<protein>
    <submittedName>
        <fullName evidence="1">Uncharacterized protein</fullName>
    </submittedName>
</protein>
<keyword evidence="2" id="KW-1185">Reference proteome</keyword>
<evidence type="ECO:0000313" key="1">
    <source>
        <dbReference type="EMBL" id="TFK72668.1"/>
    </source>
</evidence>
<gene>
    <name evidence="1" type="ORF">BDN72DRAFT_855359</name>
</gene>